<feature type="compositionally biased region" description="Basic and acidic residues" evidence="1">
    <location>
        <begin position="17"/>
        <end position="26"/>
    </location>
</feature>
<evidence type="ECO:0000256" key="1">
    <source>
        <dbReference type="SAM" id="MobiDB-lite"/>
    </source>
</evidence>
<evidence type="ECO:0000313" key="3">
    <source>
        <dbReference type="Proteomes" id="UP000270649"/>
    </source>
</evidence>
<dbReference type="AlphaFoldDB" id="A0A3M0G8A3"/>
<reference evidence="2 3" key="1">
    <citation type="submission" date="2018-10" db="EMBL/GenBank/DDBJ databases">
        <title>Corynebacterium macginleyi genome sequencing and assembly of the type strain and two clinical samples.</title>
        <authorList>
            <person name="Bernier A.-M."/>
            <person name="Bernard K."/>
        </authorList>
    </citation>
    <scope>NUCLEOTIDE SEQUENCE [LARGE SCALE GENOMIC DNA]</scope>
    <source>
        <strain evidence="2 3">NML 120205</strain>
    </source>
</reference>
<gene>
    <name evidence="2" type="ORF">D9543_08930</name>
</gene>
<protein>
    <submittedName>
        <fullName evidence="2">Uncharacterized protein</fullName>
    </submittedName>
</protein>
<accession>A0A3M0G8A3</accession>
<dbReference type="Proteomes" id="UP000270649">
    <property type="component" value="Unassembled WGS sequence"/>
</dbReference>
<evidence type="ECO:0000313" key="2">
    <source>
        <dbReference type="EMBL" id="RMB57913.1"/>
    </source>
</evidence>
<proteinExistence type="predicted"/>
<dbReference type="RefSeq" id="WP_121928069.1">
    <property type="nucleotide sequence ID" value="NZ_JAACCH010000040.1"/>
</dbReference>
<comment type="caution">
    <text evidence="2">The sequence shown here is derived from an EMBL/GenBank/DDBJ whole genome shotgun (WGS) entry which is preliminary data.</text>
</comment>
<feature type="compositionally biased region" description="Basic and acidic residues" evidence="1">
    <location>
        <begin position="65"/>
        <end position="77"/>
    </location>
</feature>
<dbReference type="EMBL" id="REGC01000012">
    <property type="protein sequence ID" value="RMB57913.1"/>
    <property type="molecule type" value="Genomic_DNA"/>
</dbReference>
<feature type="region of interest" description="Disordered" evidence="1">
    <location>
        <begin position="1"/>
        <end position="77"/>
    </location>
</feature>
<organism evidence="2 3">
    <name type="scientific">Corynebacterium macginleyi</name>
    <dbReference type="NCBI Taxonomy" id="38290"/>
    <lineage>
        <taxon>Bacteria</taxon>
        <taxon>Bacillati</taxon>
        <taxon>Actinomycetota</taxon>
        <taxon>Actinomycetes</taxon>
        <taxon>Mycobacteriales</taxon>
        <taxon>Corynebacteriaceae</taxon>
        <taxon>Corynebacterium</taxon>
    </lineage>
</organism>
<feature type="compositionally biased region" description="Basic residues" evidence="1">
    <location>
        <begin position="1"/>
        <end position="13"/>
    </location>
</feature>
<name>A0A3M0G8A3_9CORY</name>
<sequence length="77" mass="8855">MTRQPRRQRRRVFRQSDAPKYDRSADRPVGQELARGEGTDAQRIVTLDDAAVEGYGAQVSERDEDFYRENQPPHHGG</sequence>